<protein>
    <submittedName>
        <fullName evidence="1">16450_t:CDS:1</fullName>
    </submittedName>
</protein>
<reference evidence="1" key="1">
    <citation type="submission" date="2021-06" db="EMBL/GenBank/DDBJ databases">
        <authorList>
            <person name="Kallberg Y."/>
            <person name="Tangrot J."/>
            <person name="Rosling A."/>
        </authorList>
    </citation>
    <scope>NUCLEOTIDE SEQUENCE</scope>
    <source>
        <strain evidence="1">MA461A</strain>
    </source>
</reference>
<gene>
    <name evidence="1" type="ORF">RPERSI_LOCUS9005</name>
</gene>
<organism evidence="1 2">
    <name type="scientific">Racocetra persica</name>
    <dbReference type="NCBI Taxonomy" id="160502"/>
    <lineage>
        <taxon>Eukaryota</taxon>
        <taxon>Fungi</taxon>
        <taxon>Fungi incertae sedis</taxon>
        <taxon>Mucoromycota</taxon>
        <taxon>Glomeromycotina</taxon>
        <taxon>Glomeromycetes</taxon>
        <taxon>Diversisporales</taxon>
        <taxon>Gigasporaceae</taxon>
        <taxon>Racocetra</taxon>
    </lineage>
</organism>
<sequence length="123" mass="14657">MSTITSQETKTSQATKTSQVEAEVNSVWVLTIFYSPYKEDFEIEQIEQRCFLSEERARRAMKKVAKQLYNSEIIQEADDKYYEEYETEIHFGENPESTAYRREFGCCKIECVEIEDRKHRNNM</sequence>
<evidence type="ECO:0000313" key="2">
    <source>
        <dbReference type="Proteomes" id="UP000789920"/>
    </source>
</evidence>
<dbReference type="Proteomes" id="UP000789920">
    <property type="component" value="Unassembled WGS sequence"/>
</dbReference>
<name>A0ACA9NWG7_9GLOM</name>
<keyword evidence="2" id="KW-1185">Reference proteome</keyword>
<comment type="caution">
    <text evidence="1">The sequence shown here is derived from an EMBL/GenBank/DDBJ whole genome shotgun (WGS) entry which is preliminary data.</text>
</comment>
<dbReference type="EMBL" id="CAJVQC010016675">
    <property type="protein sequence ID" value="CAG8678632.1"/>
    <property type="molecule type" value="Genomic_DNA"/>
</dbReference>
<proteinExistence type="predicted"/>
<evidence type="ECO:0000313" key="1">
    <source>
        <dbReference type="EMBL" id="CAG8678632.1"/>
    </source>
</evidence>
<accession>A0ACA9NWG7</accession>